<dbReference type="GeneID" id="91515078"/>
<evidence type="ECO:0000313" key="6">
    <source>
        <dbReference type="Proteomes" id="UP000017048"/>
    </source>
</evidence>
<dbReference type="InterPro" id="IPR036291">
    <property type="entry name" value="NAD(P)-bd_dom_sf"/>
</dbReference>
<evidence type="ECO:0000313" key="5">
    <source>
        <dbReference type="EMBL" id="GAD82623.1"/>
    </source>
</evidence>
<evidence type="ECO:0000256" key="2">
    <source>
        <dbReference type="ARBA" id="ARBA00023002"/>
    </source>
</evidence>
<dbReference type="InterPro" id="IPR051265">
    <property type="entry name" value="HIBADH-related_NP60_sf"/>
</dbReference>
<dbReference type="EMBL" id="BAFO02000011">
    <property type="protein sequence ID" value="GAD82623.1"/>
    <property type="molecule type" value="Genomic_DNA"/>
</dbReference>
<dbReference type="GO" id="GO:0016491">
    <property type="term" value="F:oxidoreductase activity"/>
    <property type="evidence" value="ECO:0007669"/>
    <property type="project" value="UniProtKB-KW"/>
</dbReference>
<dbReference type="GO" id="GO:0050661">
    <property type="term" value="F:NADP binding"/>
    <property type="evidence" value="ECO:0007669"/>
    <property type="project" value="InterPro"/>
</dbReference>
<sequence>MTTAPRPSVTVLGTGSMGSALAHALLATGYPTHVWNRSVERTAGLAAAGAVVHREIAGAVEAGALSIAVLTGFEATRASLADATDVLAGRDVITLNSGTPAQAREFARWVRCAGARYLGGAIKNVPAAVGARDTLLYFGGDRAVFDTHADTLRVLGGELDFLGAEPDLAALYESAVGATLLPALLGFLEGAAMLASRGLPARTMVPYSAKWLRMIESLLPVLAAEIDDKDYTRLGSSVGLFHTALDDDARLAAETGVDLSWHEPMHELLRRAVAEDRGEQSITALYELLGARAPVPDLTHNV</sequence>
<dbReference type="Proteomes" id="UP000017048">
    <property type="component" value="Unassembled WGS sequence"/>
</dbReference>
<protein>
    <submittedName>
        <fullName evidence="5">Uncharacterized protein</fullName>
    </submittedName>
</protein>
<gene>
    <name evidence="5" type="ORF">NCAST_11_01210</name>
</gene>
<evidence type="ECO:0000259" key="3">
    <source>
        <dbReference type="Pfam" id="PF03446"/>
    </source>
</evidence>
<dbReference type="RefSeq" id="WP_022565793.1">
    <property type="nucleotide sequence ID" value="NZ_BAFO02000011.1"/>
</dbReference>
<feature type="domain" description="NADPH-dependent reductive aminase-like C-terminal" evidence="4">
    <location>
        <begin position="166"/>
        <end position="289"/>
    </location>
</feature>
<comment type="caution">
    <text evidence="5">The sequence shown here is derived from an EMBL/GenBank/DDBJ whole genome shotgun (WGS) entry which is preliminary data.</text>
</comment>
<dbReference type="Pfam" id="PF21761">
    <property type="entry name" value="RedAm-like_C"/>
    <property type="match status" value="1"/>
</dbReference>
<dbReference type="Pfam" id="PF03446">
    <property type="entry name" value="NAD_binding_2"/>
    <property type="match status" value="1"/>
</dbReference>
<dbReference type="STRING" id="1824.SAMN05444423_103460"/>
<dbReference type="PANTHER" id="PTHR43580">
    <property type="entry name" value="OXIDOREDUCTASE GLYR1-RELATED"/>
    <property type="match status" value="1"/>
</dbReference>
<dbReference type="InterPro" id="IPR048666">
    <property type="entry name" value="RedAm-like_C"/>
</dbReference>
<dbReference type="Gene3D" id="1.10.1040.10">
    <property type="entry name" value="N-(1-d-carboxylethyl)-l-norvaline Dehydrogenase, domain 2"/>
    <property type="match status" value="1"/>
</dbReference>
<dbReference type="Gene3D" id="3.40.50.720">
    <property type="entry name" value="NAD(P)-binding Rossmann-like Domain"/>
    <property type="match status" value="1"/>
</dbReference>
<proteinExistence type="inferred from homology"/>
<keyword evidence="6" id="KW-1185">Reference proteome</keyword>
<accession>U5E851</accession>
<dbReference type="InterPro" id="IPR015815">
    <property type="entry name" value="HIBADH-related"/>
</dbReference>
<name>U5E851_NOCAS</name>
<dbReference type="OrthoDB" id="4029976at2"/>
<organism evidence="5 6">
    <name type="scientific">Nocardia asteroides NBRC 15531</name>
    <dbReference type="NCBI Taxonomy" id="1110697"/>
    <lineage>
        <taxon>Bacteria</taxon>
        <taxon>Bacillati</taxon>
        <taxon>Actinomycetota</taxon>
        <taxon>Actinomycetes</taxon>
        <taxon>Mycobacteriales</taxon>
        <taxon>Nocardiaceae</taxon>
        <taxon>Nocardia</taxon>
    </lineage>
</organism>
<dbReference type="AlphaFoldDB" id="U5E851"/>
<dbReference type="eggNOG" id="COG2084">
    <property type="taxonomic scope" value="Bacteria"/>
</dbReference>
<feature type="domain" description="6-phosphogluconate dehydrogenase NADP-binding" evidence="3">
    <location>
        <begin position="9"/>
        <end position="159"/>
    </location>
</feature>
<reference evidence="5 6" key="1">
    <citation type="journal article" date="2014" name="BMC Genomics">
        <title>Genome based analysis of type-I polyketide synthase and nonribosomal peptide synthetase gene clusters in seven strains of five representative Nocardia species.</title>
        <authorList>
            <person name="Komaki H."/>
            <person name="Ichikawa N."/>
            <person name="Hosoyama A."/>
            <person name="Takahashi-Nakaguchi A."/>
            <person name="Matsuzawa T."/>
            <person name="Suzuki K."/>
            <person name="Fujita N."/>
            <person name="Gonoi T."/>
        </authorList>
    </citation>
    <scope>NUCLEOTIDE SEQUENCE [LARGE SCALE GENOMIC DNA]</scope>
    <source>
        <strain evidence="5 6">NBRC 15531</strain>
    </source>
</reference>
<dbReference type="PIRSF" id="PIRSF000103">
    <property type="entry name" value="HIBADH"/>
    <property type="match status" value="1"/>
</dbReference>
<dbReference type="SUPFAM" id="SSF51735">
    <property type="entry name" value="NAD(P)-binding Rossmann-fold domains"/>
    <property type="match status" value="1"/>
</dbReference>
<comment type="similarity">
    <text evidence="1">Belongs to the HIBADH-related family.</text>
</comment>
<keyword evidence="2" id="KW-0560">Oxidoreductase</keyword>
<dbReference type="InterPro" id="IPR013328">
    <property type="entry name" value="6PGD_dom2"/>
</dbReference>
<evidence type="ECO:0000259" key="4">
    <source>
        <dbReference type="Pfam" id="PF21761"/>
    </source>
</evidence>
<dbReference type="PANTHER" id="PTHR43580:SF2">
    <property type="entry name" value="CYTOKINE-LIKE NUCLEAR FACTOR N-PAC"/>
    <property type="match status" value="1"/>
</dbReference>
<evidence type="ECO:0000256" key="1">
    <source>
        <dbReference type="ARBA" id="ARBA00009080"/>
    </source>
</evidence>
<dbReference type="InterPro" id="IPR006115">
    <property type="entry name" value="6PGDH_NADP-bd"/>
</dbReference>